<dbReference type="EMBL" id="CP032382">
    <property type="protein sequence ID" value="AYB33545.1"/>
    <property type="molecule type" value="Genomic_DNA"/>
</dbReference>
<organism evidence="1 2">
    <name type="scientific">Chryseolinea soli</name>
    <dbReference type="NCBI Taxonomy" id="2321403"/>
    <lineage>
        <taxon>Bacteria</taxon>
        <taxon>Pseudomonadati</taxon>
        <taxon>Bacteroidota</taxon>
        <taxon>Cytophagia</taxon>
        <taxon>Cytophagales</taxon>
        <taxon>Fulvivirgaceae</taxon>
        <taxon>Chryseolinea</taxon>
    </lineage>
</organism>
<dbReference type="RefSeq" id="WP_119756779.1">
    <property type="nucleotide sequence ID" value="NZ_CP032382.1"/>
</dbReference>
<proteinExistence type="predicted"/>
<keyword evidence="2" id="KW-1185">Reference proteome</keyword>
<dbReference type="Proteomes" id="UP000266183">
    <property type="component" value="Chromosome"/>
</dbReference>
<evidence type="ECO:0000313" key="2">
    <source>
        <dbReference type="Proteomes" id="UP000266183"/>
    </source>
</evidence>
<evidence type="ECO:0000313" key="1">
    <source>
        <dbReference type="EMBL" id="AYB33545.1"/>
    </source>
</evidence>
<name>A0A385SU92_9BACT</name>
<protein>
    <submittedName>
        <fullName evidence="1">Uncharacterized protein</fullName>
    </submittedName>
</protein>
<dbReference type="OrthoDB" id="669022at2"/>
<dbReference type="AlphaFoldDB" id="A0A385SU92"/>
<sequence length="432" mass="49003">MATYDSTIYINQTLGLTAGELLDKLELNKAWSSHDRLKIGPPNITLANAILKEEVAVGEWNNCTIISSNALSNIWIGAVPLRSKLLDLFPGAQMLFIFHESVANATFIVWVDQGEVQRKKVTQLGHIAQYQGDLLDFGAPLKEEYEYYQVSPGEDAALRKNKDYKSGQHDYNIALELLRKYVLKADVPNREELVLNKNIDTYFTDDDLLDRNFQIDRKESDKAVYDVTYQKVKPSGFKKESRKTNVGSDKIFSKELEDGILIVRSGFALNAFSSSLTFESQQFTEVWLKVNQYDKSPVRGPALVRMYIAKVNTKRAYGQALSDIENRWDLLAPKLPALRNIRNIEEFYQREGLLESRFQVFLTKDTTNHIAVNSFQSFLTDRIILSYCSGSSGHAETVRQCREMFQVSVNPASPSSHDQQTFLRAAALKVGL</sequence>
<reference evidence="2" key="1">
    <citation type="submission" date="2018-09" db="EMBL/GenBank/DDBJ databases">
        <title>Chryseolinea sp. KIS68-18 isolated from soil.</title>
        <authorList>
            <person name="Weon H.-Y."/>
            <person name="Kwon S.-W."/>
            <person name="Lee S.A."/>
        </authorList>
    </citation>
    <scope>NUCLEOTIDE SEQUENCE [LARGE SCALE GENOMIC DNA]</scope>
    <source>
        <strain evidence="2">KIS68-18</strain>
    </source>
</reference>
<gene>
    <name evidence="1" type="ORF">D4L85_24460</name>
</gene>
<dbReference type="KEGG" id="chk:D4L85_24460"/>
<accession>A0A385SU92</accession>